<keyword evidence="2" id="KW-0472">Membrane</keyword>
<feature type="compositionally biased region" description="Low complexity" evidence="1">
    <location>
        <begin position="320"/>
        <end position="335"/>
    </location>
</feature>
<dbReference type="Proteomes" id="UP000187406">
    <property type="component" value="Unassembled WGS sequence"/>
</dbReference>
<dbReference type="InterPro" id="IPR046796">
    <property type="entry name" value="Transposase_32_dom"/>
</dbReference>
<dbReference type="InParanoid" id="A0A1Q3ATF3"/>
<keyword evidence="2" id="KW-1133">Transmembrane helix</keyword>
<feature type="transmembrane region" description="Helical" evidence="2">
    <location>
        <begin position="218"/>
        <end position="236"/>
    </location>
</feature>
<sequence>MPRTKQTAKKKAASTSQPKKSAKKQRLELRESSPDPSLSDSSSEEQIPIRTISFVEKRVMGGRNIDLDFCSSEFSFVSWLDDLHLLPLVQISDPFYIKLVKEFYSNLKMVSAQNEEFAISSSVKGQRIYLDARNLASILHIPHTGLYVFEHKKWPEVEGFHPNQIFSILYPNDPNVYPNMALTTNKLSVDHRLLHDLIVHQILPTGGGYAKLSRMQVFIMWCILCKIEFCFPLLMLKTMVRAFSQKKSVLPFGSILTKVILHCHIRLEGEIATKLKKEDTYNKSTLNRMGWKKQQGIWTYLPKVDQGPRIAIEEQEENPPWEAQQQAAPAQAQTQGTSSTSDYDRMMEFMQSQFAAMQSLFKDDFKQINTRLARLEGDHQIIQSDF</sequence>
<evidence type="ECO:0000313" key="5">
    <source>
        <dbReference type="Proteomes" id="UP000187406"/>
    </source>
</evidence>
<protein>
    <recommendedName>
        <fullName evidence="3">Putative plant transposon protein domain-containing protein</fullName>
    </recommendedName>
</protein>
<dbReference type="OrthoDB" id="1751168at2759"/>
<accession>A0A1Q3ATF3</accession>
<feature type="compositionally biased region" description="Low complexity" evidence="1">
    <location>
        <begin position="34"/>
        <end position="45"/>
    </location>
</feature>
<proteinExistence type="predicted"/>
<dbReference type="AlphaFoldDB" id="A0A1Q3ATF3"/>
<dbReference type="EMBL" id="BDDD01000093">
    <property type="protein sequence ID" value="GAV59036.1"/>
    <property type="molecule type" value="Genomic_DNA"/>
</dbReference>
<evidence type="ECO:0000256" key="1">
    <source>
        <dbReference type="SAM" id="MobiDB-lite"/>
    </source>
</evidence>
<feature type="region of interest" description="Disordered" evidence="1">
    <location>
        <begin position="1"/>
        <end position="45"/>
    </location>
</feature>
<name>A0A1Q3ATF3_CEPFO</name>
<feature type="compositionally biased region" description="Basic residues" evidence="1">
    <location>
        <begin position="1"/>
        <end position="12"/>
    </location>
</feature>
<dbReference type="Pfam" id="PF20167">
    <property type="entry name" value="Transposase_32"/>
    <property type="match status" value="1"/>
</dbReference>
<keyword evidence="5" id="KW-1185">Reference proteome</keyword>
<evidence type="ECO:0000313" key="4">
    <source>
        <dbReference type="EMBL" id="GAV59036.1"/>
    </source>
</evidence>
<reference evidence="5" key="1">
    <citation type="submission" date="2016-04" db="EMBL/GenBank/DDBJ databases">
        <title>Cephalotus genome sequencing.</title>
        <authorList>
            <person name="Fukushima K."/>
            <person name="Hasebe M."/>
            <person name="Fang X."/>
        </authorList>
    </citation>
    <scope>NUCLEOTIDE SEQUENCE [LARGE SCALE GENOMIC DNA]</scope>
    <source>
        <strain evidence="5">cv. St1</strain>
    </source>
</reference>
<evidence type="ECO:0000259" key="3">
    <source>
        <dbReference type="Pfam" id="PF20167"/>
    </source>
</evidence>
<feature type="domain" description="Putative plant transposon protein" evidence="3">
    <location>
        <begin position="83"/>
        <end position="260"/>
    </location>
</feature>
<feature type="region of interest" description="Disordered" evidence="1">
    <location>
        <begin position="316"/>
        <end position="340"/>
    </location>
</feature>
<evidence type="ECO:0000256" key="2">
    <source>
        <dbReference type="SAM" id="Phobius"/>
    </source>
</evidence>
<comment type="caution">
    <text evidence="4">The sequence shown here is derived from an EMBL/GenBank/DDBJ whole genome shotgun (WGS) entry which is preliminary data.</text>
</comment>
<gene>
    <name evidence="4" type="ORF">CFOL_v3_02569</name>
</gene>
<organism evidence="4 5">
    <name type="scientific">Cephalotus follicularis</name>
    <name type="common">Albany pitcher plant</name>
    <dbReference type="NCBI Taxonomy" id="3775"/>
    <lineage>
        <taxon>Eukaryota</taxon>
        <taxon>Viridiplantae</taxon>
        <taxon>Streptophyta</taxon>
        <taxon>Embryophyta</taxon>
        <taxon>Tracheophyta</taxon>
        <taxon>Spermatophyta</taxon>
        <taxon>Magnoliopsida</taxon>
        <taxon>eudicotyledons</taxon>
        <taxon>Gunneridae</taxon>
        <taxon>Pentapetalae</taxon>
        <taxon>rosids</taxon>
        <taxon>fabids</taxon>
        <taxon>Oxalidales</taxon>
        <taxon>Cephalotaceae</taxon>
        <taxon>Cephalotus</taxon>
    </lineage>
</organism>
<keyword evidence="2" id="KW-0812">Transmembrane</keyword>